<dbReference type="InterPro" id="IPR037197">
    <property type="entry name" value="WWE_dom_sf"/>
</dbReference>
<evidence type="ECO:0000256" key="9">
    <source>
        <dbReference type="ARBA" id="ARBA00022833"/>
    </source>
</evidence>
<evidence type="ECO:0000256" key="3">
    <source>
        <dbReference type="ARBA" id="ARBA00022490"/>
    </source>
</evidence>
<evidence type="ECO:0000256" key="11">
    <source>
        <dbReference type="RuleBase" id="RU367115"/>
    </source>
</evidence>
<keyword evidence="7 10" id="KW-0863">Zinc-finger</keyword>
<comment type="PTM">
    <text evidence="11">Ubiquitinated; autoubiquitinated.</text>
</comment>
<evidence type="ECO:0000256" key="10">
    <source>
        <dbReference type="PROSITE-ProRule" id="PRU00175"/>
    </source>
</evidence>
<dbReference type="PROSITE" id="PS00518">
    <property type="entry name" value="ZF_RING_1"/>
    <property type="match status" value="1"/>
</dbReference>
<evidence type="ECO:0000259" key="12">
    <source>
        <dbReference type="PROSITE" id="PS50089"/>
    </source>
</evidence>
<dbReference type="InterPro" id="IPR001841">
    <property type="entry name" value="Znf_RING"/>
</dbReference>
<accession>A0A8B8IQ02</accession>
<dbReference type="SUPFAM" id="SSF117839">
    <property type="entry name" value="WWE domain"/>
    <property type="match status" value="1"/>
</dbReference>
<keyword evidence="4 11" id="KW-0808">Transferase</keyword>
<name>A0A8B8IQ02_VANTA</name>
<reference evidence="15" key="1">
    <citation type="submission" date="2025-08" db="UniProtKB">
        <authorList>
            <consortium name="RefSeq"/>
        </authorList>
    </citation>
    <scope>IDENTIFICATION</scope>
    <source>
        <tissue evidence="15">Whole body</tissue>
    </source>
</reference>
<keyword evidence="14" id="KW-1185">Reference proteome</keyword>
<dbReference type="AlphaFoldDB" id="A0A8B8IQ02"/>
<keyword evidence="9 11" id="KW-0862">Zinc</keyword>
<evidence type="ECO:0000256" key="5">
    <source>
        <dbReference type="ARBA" id="ARBA00022687"/>
    </source>
</evidence>
<dbReference type="GeneID" id="113403002"/>
<dbReference type="InterPro" id="IPR033509">
    <property type="entry name" value="RNF146"/>
</dbReference>
<keyword evidence="5" id="KW-0879">Wnt signaling pathway</keyword>
<dbReference type="OrthoDB" id="10065815at2759"/>
<dbReference type="Proteomes" id="UP001652626">
    <property type="component" value="Chromosome 16"/>
</dbReference>
<dbReference type="GO" id="GO:0016055">
    <property type="term" value="P:Wnt signaling pathway"/>
    <property type="evidence" value="ECO:0007669"/>
    <property type="project" value="UniProtKB-KW"/>
</dbReference>
<evidence type="ECO:0000256" key="4">
    <source>
        <dbReference type="ARBA" id="ARBA00022679"/>
    </source>
</evidence>
<proteinExistence type="predicted"/>
<dbReference type="SMART" id="SM00184">
    <property type="entry name" value="RING"/>
    <property type="match status" value="1"/>
</dbReference>
<feature type="domain" description="WWE" evidence="13">
    <location>
        <begin position="66"/>
        <end position="143"/>
    </location>
</feature>
<dbReference type="CDD" id="cd16546">
    <property type="entry name" value="RING-HC_RNF146"/>
    <property type="match status" value="1"/>
</dbReference>
<dbReference type="OMA" id="MIFFENP"/>
<evidence type="ECO:0000256" key="7">
    <source>
        <dbReference type="ARBA" id="ARBA00022771"/>
    </source>
</evidence>
<dbReference type="SMART" id="SM00678">
    <property type="entry name" value="WWE"/>
    <property type="match status" value="1"/>
</dbReference>
<dbReference type="GO" id="GO:0051865">
    <property type="term" value="P:protein autoubiquitination"/>
    <property type="evidence" value="ECO:0007669"/>
    <property type="project" value="UniProtKB-UniRule"/>
</dbReference>
<evidence type="ECO:0000259" key="13">
    <source>
        <dbReference type="PROSITE" id="PS50918"/>
    </source>
</evidence>
<dbReference type="PANTHER" id="PTHR13417">
    <property type="entry name" value="E3 UBIQUITIN-PROTEIN LIGASE RNF146"/>
    <property type="match status" value="1"/>
</dbReference>
<dbReference type="Gene3D" id="3.30.40.10">
    <property type="entry name" value="Zinc/RING finger domain, C3HC4 (zinc finger)"/>
    <property type="match status" value="1"/>
</dbReference>
<dbReference type="PROSITE" id="PS50918">
    <property type="entry name" value="WWE"/>
    <property type="match status" value="1"/>
</dbReference>
<dbReference type="PROSITE" id="PS50089">
    <property type="entry name" value="ZF_RING_2"/>
    <property type="match status" value="1"/>
</dbReference>
<dbReference type="EC" id="2.3.2.27" evidence="11"/>
<dbReference type="GO" id="GO:0061630">
    <property type="term" value="F:ubiquitin protein ligase activity"/>
    <property type="evidence" value="ECO:0007669"/>
    <property type="project" value="UniProtKB-UniRule"/>
</dbReference>
<evidence type="ECO:0000256" key="2">
    <source>
        <dbReference type="ARBA" id="ARBA00004514"/>
    </source>
</evidence>
<dbReference type="InterPro" id="IPR017907">
    <property type="entry name" value="Znf_RING_CS"/>
</dbReference>
<keyword evidence="8 11" id="KW-0833">Ubl conjugation pathway</keyword>
<comment type="pathway">
    <text evidence="11">Protein modification; protein ubiquitination.</text>
</comment>
<dbReference type="UniPathway" id="UPA00143"/>
<dbReference type="InterPro" id="IPR044110">
    <property type="entry name" value="RING-HC_RNF146"/>
</dbReference>
<keyword evidence="3 11" id="KW-0963">Cytoplasm</keyword>
<protein>
    <recommendedName>
        <fullName evidence="11">E3 ubiquitin-protein ligase</fullName>
        <ecNumber evidence="11">2.3.2.27</ecNumber>
    </recommendedName>
</protein>
<feature type="domain" description="RING-type" evidence="12">
    <location>
        <begin position="10"/>
        <end position="48"/>
    </location>
</feature>
<comment type="function">
    <text evidence="11">E3 ubiquitin-protein ligase that specifically binds poly-ADP-ribosylated proteins and mediates their ubiquitination and subsequent degradation.</text>
</comment>
<evidence type="ECO:0000313" key="15">
    <source>
        <dbReference type="RefSeq" id="XP_026499199.2"/>
    </source>
</evidence>
<evidence type="ECO:0000313" key="14">
    <source>
        <dbReference type="Proteomes" id="UP001652626"/>
    </source>
</evidence>
<dbReference type="InterPro" id="IPR013083">
    <property type="entry name" value="Znf_RING/FYVE/PHD"/>
</dbReference>
<evidence type="ECO:0000256" key="8">
    <source>
        <dbReference type="ARBA" id="ARBA00022786"/>
    </source>
</evidence>
<comment type="domain">
    <text evidence="11">The WWE domain mediates non-covalent poly(ADP-ribose)-binding.</text>
</comment>
<dbReference type="GO" id="GO:0005829">
    <property type="term" value="C:cytosol"/>
    <property type="evidence" value="ECO:0007669"/>
    <property type="project" value="UniProtKB-SubCell"/>
</dbReference>
<sequence length="237" mass="27057">MDKDSQERDCAICLQKYHHPTRLPCGHIFCFLCVKGIAIQSKKCAMCRMEIPHDYFEHPDLIEKLAHDEITSEGDTEKYQWYYEGRNGWWKYDERSNMDLENTYSSGETECLLLLAGTIYCVDFHNMIQIRRSDPTKRRKVKRDIPTLPSKGIAGIKNVETSHTEVNTDSDENTVPNDNEETIQVNSPNLVAVNASTNTLTSSLSVDDLIDSLRQIDLHPDDSLSTDHEETLNSADT</sequence>
<organism evidence="14 15">
    <name type="scientific">Vanessa tameamea</name>
    <name type="common">Kamehameha butterfly</name>
    <dbReference type="NCBI Taxonomy" id="334116"/>
    <lineage>
        <taxon>Eukaryota</taxon>
        <taxon>Metazoa</taxon>
        <taxon>Ecdysozoa</taxon>
        <taxon>Arthropoda</taxon>
        <taxon>Hexapoda</taxon>
        <taxon>Insecta</taxon>
        <taxon>Pterygota</taxon>
        <taxon>Neoptera</taxon>
        <taxon>Endopterygota</taxon>
        <taxon>Lepidoptera</taxon>
        <taxon>Glossata</taxon>
        <taxon>Ditrysia</taxon>
        <taxon>Papilionoidea</taxon>
        <taxon>Nymphalidae</taxon>
        <taxon>Nymphalinae</taxon>
        <taxon>Vanessa</taxon>
    </lineage>
</organism>
<dbReference type="PANTHER" id="PTHR13417:SF2">
    <property type="entry name" value="E3 UBIQUITIN-PROTEIN LIGASE RNF146"/>
    <property type="match status" value="1"/>
</dbReference>
<gene>
    <name evidence="15" type="primary">LOC113403002</name>
</gene>
<comment type="subcellular location">
    <subcellularLocation>
        <location evidence="2 11">Cytoplasm</location>
        <location evidence="2 11">Cytosol</location>
    </subcellularLocation>
</comment>
<dbReference type="Pfam" id="PF02825">
    <property type="entry name" value="WWE"/>
    <property type="match status" value="1"/>
</dbReference>
<evidence type="ECO:0000256" key="1">
    <source>
        <dbReference type="ARBA" id="ARBA00000900"/>
    </source>
</evidence>
<dbReference type="GO" id="GO:0072572">
    <property type="term" value="F:poly-ADP-D-ribose binding"/>
    <property type="evidence" value="ECO:0007669"/>
    <property type="project" value="UniProtKB-UniRule"/>
</dbReference>
<dbReference type="InterPro" id="IPR004170">
    <property type="entry name" value="WWE_dom"/>
</dbReference>
<dbReference type="RefSeq" id="XP_026499199.2">
    <property type="nucleotide sequence ID" value="XM_026643414.2"/>
</dbReference>
<dbReference type="Gene3D" id="3.30.720.50">
    <property type="match status" value="1"/>
</dbReference>
<keyword evidence="6 11" id="KW-0479">Metal-binding</keyword>
<dbReference type="GO" id="GO:0008270">
    <property type="term" value="F:zinc ion binding"/>
    <property type="evidence" value="ECO:0007669"/>
    <property type="project" value="UniProtKB-UniRule"/>
</dbReference>
<evidence type="ECO:0000256" key="6">
    <source>
        <dbReference type="ARBA" id="ARBA00022723"/>
    </source>
</evidence>
<dbReference type="GO" id="GO:0005634">
    <property type="term" value="C:nucleus"/>
    <property type="evidence" value="ECO:0007669"/>
    <property type="project" value="TreeGrafter"/>
</dbReference>
<dbReference type="SUPFAM" id="SSF57850">
    <property type="entry name" value="RING/U-box"/>
    <property type="match status" value="1"/>
</dbReference>
<comment type="catalytic activity">
    <reaction evidence="1 11">
        <text>S-ubiquitinyl-[E2 ubiquitin-conjugating enzyme]-L-cysteine + [acceptor protein]-L-lysine = [E2 ubiquitin-conjugating enzyme]-L-cysteine + N(6)-ubiquitinyl-[acceptor protein]-L-lysine.</text>
        <dbReference type="EC" id="2.3.2.27"/>
    </reaction>
</comment>
<dbReference type="InterPro" id="IPR018123">
    <property type="entry name" value="WWE-dom_subgr"/>
</dbReference>
<dbReference type="GO" id="GO:0006511">
    <property type="term" value="P:ubiquitin-dependent protein catabolic process"/>
    <property type="evidence" value="ECO:0007669"/>
    <property type="project" value="UniProtKB-UniRule"/>
</dbReference>
<dbReference type="Pfam" id="PF13920">
    <property type="entry name" value="zf-C3HC4_3"/>
    <property type="match status" value="1"/>
</dbReference>